<evidence type="ECO:0000256" key="4">
    <source>
        <dbReference type="ARBA" id="ARBA00022670"/>
    </source>
</evidence>
<dbReference type="InterPro" id="IPR033865">
    <property type="entry name" value="Ataxin-3"/>
</dbReference>
<evidence type="ECO:0000256" key="8">
    <source>
        <dbReference type="ARBA" id="ARBA00023015"/>
    </source>
</evidence>
<keyword evidence="4" id="KW-0645">Protease</keyword>
<evidence type="ECO:0000256" key="3">
    <source>
        <dbReference type="ARBA" id="ARBA00012759"/>
    </source>
</evidence>
<dbReference type="PANTHER" id="PTHR14159:SF0">
    <property type="entry name" value="ATAXIN-3-RELATED"/>
    <property type="match status" value="1"/>
</dbReference>
<feature type="active site" evidence="11">
    <location>
        <position position="20"/>
    </location>
</feature>
<evidence type="ECO:0000259" key="13">
    <source>
        <dbReference type="PROSITE" id="PS50957"/>
    </source>
</evidence>
<dbReference type="Proteomes" id="UP000189703">
    <property type="component" value="Unplaced"/>
</dbReference>
<dbReference type="Gene3D" id="1.10.287.10">
    <property type="entry name" value="S15/NS1, RNA-binding"/>
    <property type="match status" value="1"/>
</dbReference>
<evidence type="ECO:0000256" key="2">
    <source>
        <dbReference type="ARBA" id="ARBA00004123"/>
    </source>
</evidence>
<reference evidence="15" key="1">
    <citation type="submission" date="2025-08" db="UniProtKB">
        <authorList>
            <consortium name="RefSeq"/>
        </authorList>
    </citation>
    <scope>IDENTIFICATION</scope>
</reference>
<evidence type="ECO:0000256" key="9">
    <source>
        <dbReference type="ARBA" id="ARBA00023163"/>
    </source>
</evidence>
<dbReference type="KEGG" id="nnu:104601189"/>
<dbReference type="InParanoid" id="A0A1U8AJM3"/>
<dbReference type="Gene3D" id="6.10.140.100">
    <property type="match status" value="1"/>
</dbReference>
<evidence type="ECO:0000256" key="5">
    <source>
        <dbReference type="ARBA" id="ARBA00022786"/>
    </source>
</evidence>
<dbReference type="GO" id="GO:1904262">
    <property type="term" value="P:negative regulation of TORC1 signaling"/>
    <property type="evidence" value="ECO:0000318"/>
    <property type="project" value="GO_Central"/>
</dbReference>
<dbReference type="GO" id="GO:0005634">
    <property type="term" value="C:nucleus"/>
    <property type="evidence" value="ECO:0000318"/>
    <property type="project" value="GO_Central"/>
</dbReference>
<dbReference type="RefSeq" id="XP_010262740.1">
    <property type="nucleotide sequence ID" value="XM_010264438.2"/>
</dbReference>
<dbReference type="OrthoDB" id="10063692at2759"/>
<dbReference type="FunFam" id="3.90.70.40:FF:000004">
    <property type="entry name" value="ataxin-3 homolog"/>
    <property type="match status" value="1"/>
</dbReference>
<dbReference type="EC" id="3.4.19.12" evidence="3"/>
<dbReference type="PRINTS" id="PR01233">
    <property type="entry name" value="JOSEPHIN"/>
</dbReference>
<dbReference type="GO" id="GO:0006515">
    <property type="term" value="P:protein quality control for misfolded or incompletely synthesized proteins"/>
    <property type="evidence" value="ECO:0000318"/>
    <property type="project" value="GO_Central"/>
</dbReference>
<evidence type="ECO:0000256" key="10">
    <source>
        <dbReference type="ARBA" id="ARBA00023242"/>
    </source>
</evidence>
<proteinExistence type="predicted"/>
<dbReference type="FunCoup" id="A0A1U8AJM3">
    <property type="interactions" value="2596"/>
</dbReference>
<dbReference type="Pfam" id="PF02099">
    <property type="entry name" value="Josephin"/>
    <property type="match status" value="1"/>
</dbReference>
<evidence type="ECO:0000256" key="7">
    <source>
        <dbReference type="ARBA" id="ARBA00022807"/>
    </source>
</evidence>
<sequence>MDVPSNGGLLYHEVQESKLCAVHCVNTVLQGPFFSEFDLAALASELDRKERQMMLEGGAVSDDFLRFDSEESHNVSMDGDFSIQVLQKALEVWDLQVIPLDCPVAEPAQIDPELENAFICHLQDHWFCIRKVDGEWYNFDSLYAAPEHLSKFYLSAYLDSLKGFGWSIFLVKGNFPKEFPISLSEASNGFGQWLSPEDAQRITKSYNMAQSAPNRTDLPQSSSDPSMIYREDGGFSDMEDEDLKAAIAASLMDSAPAGTAVDTNKDQ</sequence>
<dbReference type="eggNOG" id="KOG2935">
    <property type="taxonomic scope" value="Eukaryota"/>
</dbReference>
<keyword evidence="14" id="KW-1185">Reference proteome</keyword>
<dbReference type="PROSITE" id="PS50957">
    <property type="entry name" value="JOSEPHIN"/>
    <property type="match status" value="1"/>
</dbReference>
<dbReference type="GeneID" id="104601189"/>
<dbReference type="Gene3D" id="3.90.70.40">
    <property type="match status" value="1"/>
</dbReference>
<keyword evidence="5" id="KW-0833">Ubl conjugation pathway</keyword>
<keyword evidence="7" id="KW-0788">Thiol protease</keyword>
<dbReference type="PANTHER" id="PTHR14159">
    <property type="entry name" value="ATAXIN-3-RELATED"/>
    <property type="match status" value="1"/>
</dbReference>
<feature type="active site" evidence="11">
    <location>
        <position position="140"/>
    </location>
</feature>
<comment type="subcellular location">
    <subcellularLocation>
        <location evidence="2">Nucleus</location>
    </subcellularLocation>
</comment>
<dbReference type="AlphaFoldDB" id="A0A1U8AJM3"/>
<dbReference type="GO" id="GO:0043161">
    <property type="term" value="P:proteasome-mediated ubiquitin-dependent protein catabolic process"/>
    <property type="evidence" value="ECO:0000318"/>
    <property type="project" value="GO_Central"/>
</dbReference>
<dbReference type="STRING" id="4432.A0A1U8AJM3"/>
<dbReference type="GO" id="GO:0016579">
    <property type="term" value="P:protein deubiquitination"/>
    <property type="evidence" value="ECO:0007669"/>
    <property type="project" value="InterPro"/>
</dbReference>
<accession>A0A1U8AJM3</accession>
<organism evidence="14 15">
    <name type="scientific">Nelumbo nucifera</name>
    <name type="common">Sacred lotus</name>
    <dbReference type="NCBI Taxonomy" id="4432"/>
    <lineage>
        <taxon>Eukaryota</taxon>
        <taxon>Viridiplantae</taxon>
        <taxon>Streptophyta</taxon>
        <taxon>Embryophyta</taxon>
        <taxon>Tracheophyta</taxon>
        <taxon>Spermatophyta</taxon>
        <taxon>Magnoliopsida</taxon>
        <taxon>Proteales</taxon>
        <taxon>Nelumbonaceae</taxon>
        <taxon>Nelumbo</taxon>
    </lineage>
</organism>
<evidence type="ECO:0000256" key="11">
    <source>
        <dbReference type="PROSITE-ProRule" id="PRU00331"/>
    </source>
</evidence>
<dbReference type="GO" id="GO:1904294">
    <property type="term" value="P:positive regulation of ERAD pathway"/>
    <property type="evidence" value="ECO:0000318"/>
    <property type="project" value="GO_Central"/>
</dbReference>
<dbReference type="SMART" id="SM01246">
    <property type="entry name" value="Josephin"/>
    <property type="match status" value="1"/>
</dbReference>
<dbReference type="InterPro" id="IPR006155">
    <property type="entry name" value="Josephin"/>
</dbReference>
<protein>
    <recommendedName>
        <fullName evidence="3">ubiquitinyl hydrolase 1</fullName>
        <ecNumber evidence="3">3.4.19.12</ecNumber>
    </recommendedName>
</protein>
<evidence type="ECO:0000256" key="12">
    <source>
        <dbReference type="SAM" id="MobiDB-lite"/>
    </source>
</evidence>
<feature type="domain" description="Josephin" evidence="13">
    <location>
        <begin position="7"/>
        <end position="186"/>
    </location>
</feature>
<evidence type="ECO:0000256" key="6">
    <source>
        <dbReference type="ARBA" id="ARBA00022801"/>
    </source>
</evidence>
<keyword evidence="8" id="KW-0805">Transcription regulation</keyword>
<keyword evidence="6 11" id="KW-0378">Hydrolase</keyword>
<feature type="compositionally biased region" description="Polar residues" evidence="12">
    <location>
        <begin position="208"/>
        <end position="225"/>
    </location>
</feature>
<feature type="region of interest" description="Disordered" evidence="12">
    <location>
        <begin position="208"/>
        <end position="235"/>
    </location>
</feature>
<evidence type="ECO:0000256" key="1">
    <source>
        <dbReference type="ARBA" id="ARBA00000707"/>
    </source>
</evidence>
<dbReference type="GO" id="GO:0004843">
    <property type="term" value="F:cysteine-type deubiquitinase activity"/>
    <property type="evidence" value="ECO:0000318"/>
    <property type="project" value="GO_Central"/>
</dbReference>
<dbReference type="OMA" id="CKERQMM"/>
<evidence type="ECO:0000313" key="15">
    <source>
        <dbReference type="RefSeq" id="XP_010262740.1"/>
    </source>
</evidence>
<name>A0A1U8AJM3_NELNU</name>
<evidence type="ECO:0000313" key="14">
    <source>
        <dbReference type="Proteomes" id="UP000189703"/>
    </source>
</evidence>
<gene>
    <name evidence="15" type="primary">LOC104601189</name>
</gene>
<keyword evidence="10" id="KW-0539">Nucleus</keyword>
<keyword evidence="9" id="KW-0804">Transcription</keyword>
<comment type="catalytic activity">
    <reaction evidence="1">
        <text>Thiol-dependent hydrolysis of ester, thioester, amide, peptide and isopeptide bonds formed by the C-terminal Gly of ubiquitin (a 76-residue protein attached to proteins as an intracellular targeting signal).</text>
        <dbReference type="EC" id="3.4.19.12"/>
    </reaction>
</comment>
<feature type="active site" evidence="11">
    <location>
        <position position="125"/>
    </location>
</feature>